<evidence type="ECO:0000313" key="3">
    <source>
        <dbReference type="Proteomes" id="UP000265520"/>
    </source>
</evidence>
<dbReference type="GO" id="GO:0008168">
    <property type="term" value="F:methyltransferase activity"/>
    <property type="evidence" value="ECO:0007669"/>
    <property type="project" value="UniProtKB-KW"/>
</dbReference>
<name>A0A392SYV7_9FABA</name>
<keyword evidence="2" id="KW-0808">Transferase</keyword>
<dbReference type="GO" id="GO:0032259">
    <property type="term" value="P:methylation"/>
    <property type="evidence" value="ECO:0007669"/>
    <property type="project" value="UniProtKB-KW"/>
</dbReference>
<accession>A0A392SYV7</accession>
<dbReference type="SUPFAM" id="SSF46785">
    <property type="entry name" value="Winged helix' DNA-binding domain"/>
    <property type="match status" value="1"/>
</dbReference>
<dbReference type="InterPro" id="IPR036388">
    <property type="entry name" value="WH-like_DNA-bd_sf"/>
</dbReference>
<comment type="caution">
    <text evidence="2">The sequence shown here is derived from an EMBL/GenBank/DDBJ whole genome shotgun (WGS) entry which is preliminary data.</text>
</comment>
<keyword evidence="2" id="KW-0489">Methyltransferase</keyword>
<sequence length="51" mass="5463">MLPLTVQSAVELGIFDILAKEGKDAKLSANDIAVKIGSKNPEVPTMLNRLL</sequence>
<reference evidence="2 3" key="1">
    <citation type="journal article" date="2018" name="Front. Plant Sci.">
        <title>Red Clover (Trifolium pratense) and Zigzag Clover (T. medium) - A Picture of Genomic Similarities and Differences.</title>
        <authorList>
            <person name="Dluhosova J."/>
            <person name="Istvanek J."/>
            <person name="Nedelnik J."/>
            <person name="Repkova J."/>
        </authorList>
    </citation>
    <scope>NUCLEOTIDE SEQUENCE [LARGE SCALE GENOMIC DNA]</scope>
    <source>
        <strain evidence="3">cv. 10/8</strain>
        <tissue evidence="2">Leaf</tissue>
    </source>
</reference>
<dbReference type="Gene3D" id="1.10.10.10">
    <property type="entry name" value="Winged helix-like DNA-binding domain superfamily/Winged helix DNA-binding domain"/>
    <property type="match status" value="1"/>
</dbReference>
<keyword evidence="3" id="KW-1185">Reference proteome</keyword>
<evidence type="ECO:0000259" key="1">
    <source>
        <dbReference type="Pfam" id="PF08100"/>
    </source>
</evidence>
<dbReference type="AlphaFoldDB" id="A0A392SYV7"/>
<dbReference type="Proteomes" id="UP000265520">
    <property type="component" value="Unassembled WGS sequence"/>
</dbReference>
<dbReference type="GO" id="GO:0046983">
    <property type="term" value="F:protein dimerization activity"/>
    <property type="evidence" value="ECO:0007669"/>
    <property type="project" value="InterPro"/>
</dbReference>
<dbReference type="InterPro" id="IPR036390">
    <property type="entry name" value="WH_DNA-bd_sf"/>
</dbReference>
<feature type="domain" description="O-methyltransferase dimerisation" evidence="1">
    <location>
        <begin position="3"/>
        <end position="51"/>
    </location>
</feature>
<protein>
    <submittedName>
        <fullName evidence="2">Caffeic acid 3-O-methyltransferase-like</fullName>
    </submittedName>
</protein>
<organism evidence="2 3">
    <name type="scientific">Trifolium medium</name>
    <dbReference type="NCBI Taxonomy" id="97028"/>
    <lineage>
        <taxon>Eukaryota</taxon>
        <taxon>Viridiplantae</taxon>
        <taxon>Streptophyta</taxon>
        <taxon>Embryophyta</taxon>
        <taxon>Tracheophyta</taxon>
        <taxon>Spermatophyta</taxon>
        <taxon>Magnoliopsida</taxon>
        <taxon>eudicotyledons</taxon>
        <taxon>Gunneridae</taxon>
        <taxon>Pentapetalae</taxon>
        <taxon>rosids</taxon>
        <taxon>fabids</taxon>
        <taxon>Fabales</taxon>
        <taxon>Fabaceae</taxon>
        <taxon>Papilionoideae</taxon>
        <taxon>50 kb inversion clade</taxon>
        <taxon>NPAAA clade</taxon>
        <taxon>Hologalegina</taxon>
        <taxon>IRL clade</taxon>
        <taxon>Trifolieae</taxon>
        <taxon>Trifolium</taxon>
    </lineage>
</organism>
<evidence type="ECO:0000313" key="2">
    <source>
        <dbReference type="EMBL" id="MCI53040.1"/>
    </source>
</evidence>
<dbReference type="EMBL" id="LXQA010456843">
    <property type="protein sequence ID" value="MCI53040.1"/>
    <property type="molecule type" value="Genomic_DNA"/>
</dbReference>
<dbReference type="Pfam" id="PF08100">
    <property type="entry name" value="Dimerisation"/>
    <property type="match status" value="1"/>
</dbReference>
<proteinExistence type="predicted"/>
<feature type="non-terminal residue" evidence="2">
    <location>
        <position position="51"/>
    </location>
</feature>
<dbReference type="InterPro" id="IPR012967">
    <property type="entry name" value="COMT_dimerisation"/>
</dbReference>